<sequence length="642" mass="68812">MPRGEPDRRRNDLTRSRPTPPPRANGRRYDGQVIVDGRKVQDMSEYSVPARFTIEADENATSIIFGIAERTPGQTVFRRKEGATWEPVRADDIAARITALAKGLIASGVQPGDRVALLSATRLEWVLLDFAIWSAGAITVPIYDSSSSSQIEWIMTDSAASTIIVESDEHRKLYEGASLDHPVRVLQIDPADGRGALEQLTTAGAEVDDDEVTERRATVHAGDPATLIYTSGTTGRPKGCELTHANMLSEVRGVLEGNMSQLLAPGKRLLMFLPLAHVLARAITLVAMEAGVEVGFTNDIPGLVPEFAVFKPSLILSVPRVFEKVYNTARQKAHDEGKGRIFDMAAATAIDHAAAAERGDVGIVLRAKHTLFDKLVYGKLRAALGGECELAISGGGPLGSRLGFFFSGIGIPVYEGYGLTETTAAVTVNTPGAVKIGTVGKPLASNAVRIAEDGEILLRGGVVFKEYWHNEEASAAAITDGWFHTGDLGSLDDEGFLKITGRKKELIVTAGGKNVSPAGLEDVIRADALVSQAVVVGDQKPFIAALITVDPEAFPAWKERNGKPADASVADLADDPDLRAAIQSAVDEANKTVSHAESIKKFRILGDDFSEETGEMTPTLKVKRNVVVDKYAGDIDALYAKR</sequence>
<dbReference type="PROSITE" id="PS00455">
    <property type="entry name" value="AMP_BINDING"/>
    <property type="match status" value="1"/>
</dbReference>
<dbReference type="Gene3D" id="3.40.50.12780">
    <property type="entry name" value="N-terminal domain of ligase-like"/>
    <property type="match status" value="1"/>
</dbReference>
<feature type="domain" description="AMP-dependent synthetase/ligase" evidence="7">
    <location>
        <begin position="68"/>
        <end position="468"/>
    </location>
</feature>
<evidence type="ECO:0000256" key="1">
    <source>
        <dbReference type="ARBA" id="ARBA00006432"/>
    </source>
</evidence>
<reference evidence="8 9" key="1">
    <citation type="journal article" date="2012" name="Appl. Environ. Microbiol.">
        <title>Involvement of two latex-clearing proteins during rubber degradation and insights into the subsequent degradation pathway revealed by the genome sequence of Gordonia polyisoprenivorans strain VH2.</title>
        <authorList>
            <person name="Hiessl S."/>
            <person name="Schuldes J."/>
            <person name="Thurmer A."/>
            <person name="Halbsguth T."/>
            <person name="Broker D."/>
            <person name="Angelov A."/>
            <person name="Liebl W."/>
            <person name="Daniel R."/>
            <person name="Steinbuchel A."/>
        </authorList>
    </citation>
    <scope>NUCLEOTIDE SEQUENCE [LARGE SCALE GENOMIC DNA]</scope>
    <source>
        <strain evidence="9">DSM 44266 / VH2</strain>
    </source>
</reference>
<protein>
    <recommendedName>
        <fullName evidence="5">Acyl-CoA synthetase</fullName>
    </recommendedName>
</protein>
<dbReference type="eggNOG" id="COG1022">
    <property type="taxonomic scope" value="Bacteria"/>
</dbReference>
<dbReference type="STRING" id="1112204.GPOL_c28040"/>
<keyword evidence="3" id="KW-0276">Fatty acid metabolism</keyword>
<dbReference type="Pfam" id="PF23562">
    <property type="entry name" value="AMP-binding_C_3"/>
    <property type="match status" value="1"/>
</dbReference>
<proteinExistence type="inferred from homology"/>
<dbReference type="AlphaFoldDB" id="H6MSQ6"/>
<dbReference type="InterPro" id="IPR042099">
    <property type="entry name" value="ANL_N_sf"/>
</dbReference>
<dbReference type="CDD" id="cd05907">
    <property type="entry name" value="VL_LC_FACS_like"/>
    <property type="match status" value="1"/>
</dbReference>
<feature type="region of interest" description="Disordered" evidence="6">
    <location>
        <begin position="1"/>
        <end position="29"/>
    </location>
</feature>
<evidence type="ECO:0000256" key="3">
    <source>
        <dbReference type="ARBA" id="ARBA00022832"/>
    </source>
</evidence>
<dbReference type="KEGG" id="gpo:GPOL_c28040"/>
<evidence type="ECO:0000256" key="6">
    <source>
        <dbReference type="SAM" id="MobiDB-lite"/>
    </source>
</evidence>
<dbReference type="SUPFAM" id="SSF56801">
    <property type="entry name" value="Acetyl-CoA synthetase-like"/>
    <property type="match status" value="1"/>
</dbReference>
<dbReference type="PANTHER" id="PTHR43272">
    <property type="entry name" value="LONG-CHAIN-FATTY-ACID--COA LIGASE"/>
    <property type="match status" value="1"/>
</dbReference>
<evidence type="ECO:0000256" key="2">
    <source>
        <dbReference type="ARBA" id="ARBA00022598"/>
    </source>
</evidence>
<comment type="similarity">
    <text evidence="1">Belongs to the ATP-dependent AMP-binding enzyme family.</text>
</comment>
<dbReference type="Pfam" id="PF00501">
    <property type="entry name" value="AMP-binding"/>
    <property type="match status" value="1"/>
</dbReference>
<evidence type="ECO:0000313" key="9">
    <source>
        <dbReference type="Proteomes" id="UP000009154"/>
    </source>
</evidence>
<dbReference type="HOGENOM" id="CLU_000022_45_5_11"/>
<dbReference type="PANTHER" id="PTHR43272:SF32">
    <property type="entry name" value="AMP-DEPENDENT SYNTHETASE_LIGASE DOMAIN-CONTAINING PROTEIN"/>
    <property type="match status" value="1"/>
</dbReference>
<evidence type="ECO:0000259" key="7">
    <source>
        <dbReference type="Pfam" id="PF00501"/>
    </source>
</evidence>
<gene>
    <name evidence="8" type="primary">lcfB2</name>
    <name evidence="8" type="ordered locus">GPOL_c28040</name>
</gene>
<evidence type="ECO:0000256" key="4">
    <source>
        <dbReference type="ARBA" id="ARBA00023098"/>
    </source>
</evidence>
<keyword evidence="4" id="KW-0443">Lipid metabolism</keyword>
<keyword evidence="2 8" id="KW-0436">Ligase</keyword>
<keyword evidence="9" id="KW-1185">Reference proteome</keyword>
<feature type="compositionally biased region" description="Basic and acidic residues" evidence="6">
    <location>
        <begin position="1"/>
        <end position="15"/>
    </location>
</feature>
<dbReference type="Proteomes" id="UP000009154">
    <property type="component" value="Chromosome"/>
</dbReference>
<evidence type="ECO:0000256" key="5">
    <source>
        <dbReference type="ARBA" id="ARBA00032875"/>
    </source>
</evidence>
<name>H6MSQ6_GORPV</name>
<dbReference type="InterPro" id="IPR000873">
    <property type="entry name" value="AMP-dep_synth/lig_dom"/>
</dbReference>
<evidence type="ECO:0000313" key="8">
    <source>
        <dbReference type="EMBL" id="AFA73824.1"/>
    </source>
</evidence>
<dbReference type="InterPro" id="IPR020845">
    <property type="entry name" value="AMP-binding_CS"/>
</dbReference>
<accession>H6MSQ6</accession>
<dbReference type="GO" id="GO:0016020">
    <property type="term" value="C:membrane"/>
    <property type="evidence" value="ECO:0007669"/>
    <property type="project" value="TreeGrafter"/>
</dbReference>
<dbReference type="EMBL" id="CP003119">
    <property type="protein sequence ID" value="AFA73824.1"/>
    <property type="molecule type" value="Genomic_DNA"/>
</dbReference>
<dbReference type="GO" id="GO:0004467">
    <property type="term" value="F:long-chain fatty acid-CoA ligase activity"/>
    <property type="evidence" value="ECO:0007669"/>
    <property type="project" value="TreeGrafter"/>
</dbReference>
<organism evidence="8 9">
    <name type="scientific">Gordonia polyisoprenivorans (strain DSM 44266 / VH2)</name>
    <dbReference type="NCBI Taxonomy" id="1112204"/>
    <lineage>
        <taxon>Bacteria</taxon>
        <taxon>Bacillati</taxon>
        <taxon>Actinomycetota</taxon>
        <taxon>Actinomycetes</taxon>
        <taxon>Mycobacteriales</taxon>
        <taxon>Gordoniaceae</taxon>
        <taxon>Gordonia</taxon>
    </lineage>
</organism>